<evidence type="ECO:0000313" key="2">
    <source>
        <dbReference type="EMBL" id="MFD0982787.1"/>
    </source>
</evidence>
<keyword evidence="1" id="KW-0472">Membrane</keyword>
<proteinExistence type="predicted"/>
<protein>
    <submittedName>
        <fullName evidence="2">Pilus assembly protein</fullName>
    </submittedName>
</protein>
<reference evidence="3" key="1">
    <citation type="journal article" date="2019" name="Int. J. Syst. Evol. Microbiol.">
        <title>The Global Catalogue of Microorganisms (GCM) 10K type strain sequencing project: providing services to taxonomists for standard genome sequencing and annotation.</title>
        <authorList>
            <consortium name="The Broad Institute Genomics Platform"/>
            <consortium name="The Broad Institute Genome Sequencing Center for Infectious Disease"/>
            <person name="Wu L."/>
            <person name="Ma J."/>
        </authorList>
    </citation>
    <scope>NUCLEOTIDE SEQUENCE [LARGE SCALE GENOMIC DNA]</scope>
    <source>
        <strain evidence="3">CCUG 60524</strain>
    </source>
</reference>
<evidence type="ECO:0000313" key="3">
    <source>
        <dbReference type="Proteomes" id="UP001597108"/>
    </source>
</evidence>
<keyword evidence="1" id="KW-1133">Transmembrane helix</keyword>
<keyword evidence="1" id="KW-0812">Transmembrane</keyword>
<accession>A0ABW3IZM9</accession>
<gene>
    <name evidence="2" type="ORF">ACFQ2S_24435</name>
</gene>
<comment type="caution">
    <text evidence="2">The sequence shown here is derived from an EMBL/GenBank/DDBJ whole genome shotgun (WGS) entry which is preliminary data.</text>
</comment>
<organism evidence="2 3">
    <name type="scientific">Tropicimonas aquimaris</name>
    <dbReference type="NCBI Taxonomy" id="914152"/>
    <lineage>
        <taxon>Bacteria</taxon>
        <taxon>Pseudomonadati</taxon>
        <taxon>Pseudomonadota</taxon>
        <taxon>Alphaproteobacteria</taxon>
        <taxon>Rhodobacterales</taxon>
        <taxon>Roseobacteraceae</taxon>
        <taxon>Tropicimonas</taxon>
    </lineage>
</organism>
<sequence length="71" mass="7769">MNMMTSDTHIQRVGRFFGEEDGAVTTDWVMLTALVIGLALATHTVWRSSAGEISNDIASTASNYQIKTSFD</sequence>
<name>A0ABW3IZM9_9RHOB</name>
<dbReference type="EMBL" id="JBHTJT010000060">
    <property type="protein sequence ID" value="MFD0982787.1"/>
    <property type="molecule type" value="Genomic_DNA"/>
</dbReference>
<feature type="transmembrane region" description="Helical" evidence="1">
    <location>
        <begin position="28"/>
        <end position="46"/>
    </location>
</feature>
<evidence type="ECO:0000256" key="1">
    <source>
        <dbReference type="SAM" id="Phobius"/>
    </source>
</evidence>
<keyword evidence="3" id="KW-1185">Reference proteome</keyword>
<dbReference type="Proteomes" id="UP001597108">
    <property type="component" value="Unassembled WGS sequence"/>
</dbReference>